<dbReference type="OrthoDB" id="3240216at2"/>
<keyword evidence="1" id="KW-1133">Transmembrane helix</keyword>
<dbReference type="Proteomes" id="UP000186292">
    <property type="component" value="Unassembled WGS sequence"/>
</dbReference>
<dbReference type="STRING" id="1161099.SAMN05444817_101280"/>
<name>A0A1N7IQ86_9CORY</name>
<proteinExistence type="predicted"/>
<feature type="domain" description="DUF3566" evidence="2">
    <location>
        <begin position="5"/>
        <end position="111"/>
    </location>
</feature>
<dbReference type="EMBL" id="FTOF01000001">
    <property type="protein sequence ID" value="SIS39249.1"/>
    <property type="molecule type" value="Genomic_DNA"/>
</dbReference>
<reference evidence="4" key="1">
    <citation type="submission" date="2017-01" db="EMBL/GenBank/DDBJ databases">
        <authorList>
            <person name="Varghese N."/>
            <person name="Submissions S."/>
        </authorList>
    </citation>
    <scope>NUCLEOTIDE SEQUENCE [LARGE SCALE GENOMIC DNA]</scope>
    <source>
        <strain evidence="4">DSM 44531</strain>
    </source>
</reference>
<dbReference type="AlphaFoldDB" id="A0A1N7IQ86"/>
<evidence type="ECO:0000313" key="4">
    <source>
        <dbReference type="Proteomes" id="UP000186292"/>
    </source>
</evidence>
<organism evidence="3 4">
    <name type="scientific">Corynebacterium appendicis CIP 107643</name>
    <dbReference type="NCBI Taxonomy" id="1161099"/>
    <lineage>
        <taxon>Bacteria</taxon>
        <taxon>Bacillati</taxon>
        <taxon>Actinomycetota</taxon>
        <taxon>Actinomycetes</taxon>
        <taxon>Mycobacteriales</taxon>
        <taxon>Corynebacteriaceae</taxon>
        <taxon>Corynebacterium</taxon>
    </lineage>
</organism>
<dbReference type="Pfam" id="PF12089">
    <property type="entry name" value="DUF3566"/>
    <property type="match status" value="1"/>
</dbReference>
<protein>
    <recommendedName>
        <fullName evidence="2">DUF3566 domain-containing protein</fullName>
    </recommendedName>
</protein>
<keyword evidence="1" id="KW-0472">Membrane</keyword>
<accession>A0A1N7IQ86</accession>
<feature type="transmembrane region" description="Helical" evidence="1">
    <location>
        <begin position="62"/>
        <end position="88"/>
    </location>
</feature>
<dbReference type="RefSeq" id="WP_076598245.1">
    <property type="nucleotide sequence ID" value="NZ_CP046976.1"/>
</dbReference>
<evidence type="ECO:0000313" key="3">
    <source>
        <dbReference type="EMBL" id="SIS39249.1"/>
    </source>
</evidence>
<evidence type="ECO:0000259" key="2">
    <source>
        <dbReference type="Pfam" id="PF12089"/>
    </source>
</evidence>
<gene>
    <name evidence="3" type="ORF">SAMN05444817_101280</name>
</gene>
<dbReference type="InterPro" id="IPR021949">
    <property type="entry name" value="DUF3566_TM"/>
</dbReference>
<evidence type="ECO:0000256" key="1">
    <source>
        <dbReference type="SAM" id="Phobius"/>
    </source>
</evidence>
<keyword evidence="4" id="KW-1185">Reference proteome</keyword>
<sequence>MASRNVTVTRIRPGSAFKVGILMALIGFAAWLIAVSVLYLAVDAAGVVESINSLIGGVGGETIIDFPLVIALAALVGAIGVVAVAIMAPLTAFIYNALADLVGGLGIELTDYL</sequence>
<feature type="transmembrane region" description="Helical" evidence="1">
    <location>
        <begin position="21"/>
        <end position="42"/>
    </location>
</feature>
<keyword evidence="1" id="KW-0812">Transmembrane</keyword>